<dbReference type="InterPro" id="IPR016167">
    <property type="entry name" value="FAD-bd_PCMH_sub1"/>
</dbReference>
<proteinExistence type="predicted"/>
<dbReference type="Gene3D" id="3.30.43.10">
    <property type="entry name" value="Uridine Diphospho-n-acetylenolpyruvylglucosamine Reductase, domain 2"/>
    <property type="match status" value="1"/>
</dbReference>
<dbReference type="GO" id="GO:0016491">
    <property type="term" value="F:oxidoreductase activity"/>
    <property type="evidence" value="ECO:0007669"/>
    <property type="project" value="UniProtKB-KW"/>
</dbReference>
<dbReference type="AlphaFoldDB" id="A0ABD2I782"/>
<dbReference type="Gene3D" id="1.10.45.10">
    <property type="entry name" value="Vanillyl-alcohol Oxidase, Chain A, domain 4"/>
    <property type="match status" value="1"/>
</dbReference>
<evidence type="ECO:0000313" key="4">
    <source>
        <dbReference type="Proteomes" id="UP001620626"/>
    </source>
</evidence>
<dbReference type="InterPro" id="IPR007173">
    <property type="entry name" value="ALO_C"/>
</dbReference>
<keyword evidence="1" id="KW-0560">Oxidoreductase</keyword>
<dbReference type="Proteomes" id="UP001620626">
    <property type="component" value="Unassembled WGS sequence"/>
</dbReference>
<dbReference type="InterPro" id="IPR016171">
    <property type="entry name" value="Vanillyl_alc_oxidase_C-sub2"/>
</dbReference>
<dbReference type="PANTHER" id="PTHR43762:SF1">
    <property type="entry name" value="D-ARABINONO-1,4-LACTONE OXIDASE"/>
    <property type="match status" value="1"/>
</dbReference>
<gene>
    <name evidence="3" type="ORF">niasHT_034151</name>
</gene>
<organism evidence="3 4">
    <name type="scientific">Heterodera trifolii</name>
    <dbReference type="NCBI Taxonomy" id="157864"/>
    <lineage>
        <taxon>Eukaryota</taxon>
        <taxon>Metazoa</taxon>
        <taxon>Ecdysozoa</taxon>
        <taxon>Nematoda</taxon>
        <taxon>Chromadorea</taxon>
        <taxon>Rhabditida</taxon>
        <taxon>Tylenchina</taxon>
        <taxon>Tylenchomorpha</taxon>
        <taxon>Tylenchoidea</taxon>
        <taxon>Heteroderidae</taxon>
        <taxon>Heteroderinae</taxon>
        <taxon>Heterodera</taxon>
    </lineage>
</organism>
<dbReference type="InterPro" id="IPR010031">
    <property type="entry name" value="FAD_lactone_oxidase-like"/>
</dbReference>
<evidence type="ECO:0000259" key="2">
    <source>
        <dbReference type="PROSITE" id="PS51387"/>
    </source>
</evidence>
<protein>
    <recommendedName>
        <fullName evidence="2">FAD-binding PCMH-type domain-containing protein</fullName>
    </recommendedName>
</protein>
<dbReference type="Pfam" id="PF04030">
    <property type="entry name" value="ALO"/>
    <property type="match status" value="2"/>
</dbReference>
<feature type="domain" description="FAD-binding PCMH-type" evidence="2">
    <location>
        <begin position="291"/>
        <end position="455"/>
    </location>
</feature>
<feature type="domain" description="FAD-binding PCMH-type" evidence="2">
    <location>
        <begin position="1"/>
        <end position="99"/>
    </location>
</feature>
<dbReference type="PANTHER" id="PTHR43762">
    <property type="entry name" value="L-GULONOLACTONE OXIDASE"/>
    <property type="match status" value="1"/>
</dbReference>
<dbReference type="PROSITE" id="PS51387">
    <property type="entry name" value="FAD_PCMH"/>
    <property type="match status" value="2"/>
</dbReference>
<dbReference type="InterPro" id="IPR036318">
    <property type="entry name" value="FAD-bd_PCMH-like_sf"/>
</dbReference>
<dbReference type="Gene3D" id="3.30.465.10">
    <property type="match status" value="2"/>
</dbReference>
<dbReference type="Gene3D" id="3.30.70.2520">
    <property type="match status" value="2"/>
</dbReference>
<accession>A0ABD2I782</accession>
<dbReference type="SUPFAM" id="SSF56176">
    <property type="entry name" value="FAD-binding/transporter-associated domain-like"/>
    <property type="match status" value="2"/>
</dbReference>
<sequence>MSEIGNRNSVPSLPHANNFALPNLAATAEITVAGAIQTGVHGSGIGLQNLPSQVRSLQMVLANGRIAHFDANSPEFNAVTCGLGTFGVITQVELNLVPSFDVITYVFTEMPEQNVYEKFDDLQNRGYTVMFRNTLQNASAWTAVIVELNKVQPWYYGLLVYRLGITGNDGNELQSEYFVPYKDGISAVKAISPLYPQIQPLLGAGFFLRTIKEDNFWMSMNYGNETRLALHFSWVNNPTLVDSVLQQIEEKLLKFDVRPHWAKYYLMKPCQFLRNYPRLEEFKLHNWGGNFNFSTQNVLYPRTTAQVQHVVTHAARLRVIGRRHSFSKIGDSCDTILSTMGMNSVIGFNTKASTVTVQAGITYTDLMPILYANNFALPNLAATAEITVAGAIQTGVHGSGIGLQNLPSQVRSLQMVLANGRIAHFDANSPEFNAVTCGLGTFGVITQVELNLVPSFDVITYVFTEMPEQSVYENFDDLQSRGYTVTFMNTLQNARVWTSVIFTVVANSTQDENLRKLSSLYGANRQHSNTLISPIFIELNKVQPWYYGLLVYRIGMTGNDGNEIQSEYFVPYKDGISAVKAISPLYPQIQPLLGAGFFLRTVQEDNFWMSMNYGNGARLALHFSWVNNPTLVDPVLQQIEEKLLKFDVRPHWAKHYLMKPCQFLPNYPRLEEFKQLAEAMDPAHKFRNKFIKENVFDEM</sequence>
<evidence type="ECO:0000313" key="3">
    <source>
        <dbReference type="EMBL" id="KAL3076087.1"/>
    </source>
</evidence>
<dbReference type="Gene3D" id="3.30.70.2530">
    <property type="match status" value="2"/>
</dbReference>
<comment type="caution">
    <text evidence="3">The sequence shown here is derived from an EMBL/GenBank/DDBJ whole genome shotgun (WGS) entry which is preliminary data.</text>
</comment>
<dbReference type="InterPro" id="IPR016166">
    <property type="entry name" value="FAD-bd_PCMH"/>
</dbReference>
<name>A0ABD2I782_9BILA</name>
<dbReference type="InterPro" id="IPR006094">
    <property type="entry name" value="Oxid_FAD_bind_N"/>
</dbReference>
<keyword evidence="4" id="KW-1185">Reference proteome</keyword>
<reference evidence="3 4" key="1">
    <citation type="submission" date="2024-10" db="EMBL/GenBank/DDBJ databases">
        <authorList>
            <person name="Kim D."/>
        </authorList>
    </citation>
    <scope>NUCLEOTIDE SEQUENCE [LARGE SCALE GENOMIC DNA]</scope>
    <source>
        <strain evidence="3">BH-2024</strain>
    </source>
</reference>
<dbReference type="Pfam" id="PF01565">
    <property type="entry name" value="FAD_binding_4"/>
    <property type="match status" value="1"/>
</dbReference>
<evidence type="ECO:0000256" key="1">
    <source>
        <dbReference type="ARBA" id="ARBA00023002"/>
    </source>
</evidence>
<dbReference type="InterPro" id="IPR016169">
    <property type="entry name" value="FAD-bd_PCMH_sub2"/>
</dbReference>
<dbReference type="EMBL" id="JBICBT010001261">
    <property type="protein sequence ID" value="KAL3076087.1"/>
    <property type="molecule type" value="Genomic_DNA"/>
</dbReference>